<accession>A0A3L6N2F3</accession>
<proteinExistence type="predicted"/>
<dbReference type="AlphaFoldDB" id="A0A3L6N2F3"/>
<evidence type="ECO:0000313" key="1">
    <source>
        <dbReference type="EMBL" id="RKK10760.1"/>
    </source>
</evidence>
<dbReference type="Proteomes" id="UP000270866">
    <property type="component" value="Unassembled WGS sequence"/>
</dbReference>
<organism evidence="1 2">
    <name type="scientific">Fusarium oxysporum f. sp. cepae</name>
    <dbReference type="NCBI Taxonomy" id="396571"/>
    <lineage>
        <taxon>Eukaryota</taxon>
        <taxon>Fungi</taxon>
        <taxon>Dikarya</taxon>
        <taxon>Ascomycota</taxon>
        <taxon>Pezizomycotina</taxon>
        <taxon>Sordariomycetes</taxon>
        <taxon>Hypocreomycetidae</taxon>
        <taxon>Hypocreales</taxon>
        <taxon>Nectriaceae</taxon>
        <taxon>Fusarium</taxon>
        <taxon>Fusarium oxysporum species complex</taxon>
    </lineage>
</organism>
<evidence type="ECO:0000313" key="2">
    <source>
        <dbReference type="Proteomes" id="UP000270866"/>
    </source>
</evidence>
<sequence length="40" mass="4814">MFMRKVVKRKNLDLEFPEEQELKSTFLAQAFHKYLKGKAL</sequence>
<gene>
    <name evidence="1" type="ORF">BFJ65_g14757</name>
</gene>
<protein>
    <submittedName>
        <fullName evidence="1">Uncharacterized protein</fullName>
    </submittedName>
</protein>
<comment type="caution">
    <text evidence="1">The sequence shown here is derived from an EMBL/GenBank/DDBJ whole genome shotgun (WGS) entry which is preliminary data.</text>
</comment>
<reference evidence="1 2" key="1">
    <citation type="journal article" date="2018" name="Sci. Rep.">
        <title>Characterisation of pathogen-specific regions and novel effector candidates in Fusarium oxysporum f. sp. cepae.</title>
        <authorList>
            <person name="Armitage A.D."/>
            <person name="Taylor A."/>
            <person name="Sobczyk M.K."/>
            <person name="Baxter L."/>
            <person name="Greenfield B.P."/>
            <person name="Bates H.J."/>
            <person name="Wilson F."/>
            <person name="Jackson A.C."/>
            <person name="Ott S."/>
            <person name="Harrison R.J."/>
            <person name="Clarkson J.P."/>
        </authorList>
    </citation>
    <scope>NUCLEOTIDE SEQUENCE [LARGE SCALE GENOMIC DNA]</scope>
    <source>
        <strain evidence="1 2">FoC_Fus2</strain>
    </source>
</reference>
<name>A0A3L6N2F3_FUSOX</name>
<dbReference type="EMBL" id="MRCU01000010">
    <property type="protein sequence ID" value="RKK10760.1"/>
    <property type="molecule type" value="Genomic_DNA"/>
</dbReference>